<reference evidence="3" key="1">
    <citation type="journal article" date="2019" name="Curr. Biol.">
        <title>Genome Sequence of Striga asiatica Provides Insight into the Evolution of Plant Parasitism.</title>
        <authorList>
            <person name="Yoshida S."/>
            <person name="Kim S."/>
            <person name="Wafula E.K."/>
            <person name="Tanskanen J."/>
            <person name="Kim Y.M."/>
            <person name="Honaas L."/>
            <person name="Yang Z."/>
            <person name="Spallek T."/>
            <person name="Conn C.E."/>
            <person name="Ichihashi Y."/>
            <person name="Cheong K."/>
            <person name="Cui S."/>
            <person name="Der J.P."/>
            <person name="Gundlach H."/>
            <person name="Jiao Y."/>
            <person name="Hori C."/>
            <person name="Ishida J.K."/>
            <person name="Kasahara H."/>
            <person name="Kiba T."/>
            <person name="Kim M.S."/>
            <person name="Koo N."/>
            <person name="Laohavisit A."/>
            <person name="Lee Y.H."/>
            <person name="Lumba S."/>
            <person name="McCourt P."/>
            <person name="Mortimer J.C."/>
            <person name="Mutuku J.M."/>
            <person name="Nomura T."/>
            <person name="Sasaki-Sekimoto Y."/>
            <person name="Seto Y."/>
            <person name="Wang Y."/>
            <person name="Wakatake T."/>
            <person name="Sakakibara H."/>
            <person name="Demura T."/>
            <person name="Yamaguchi S."/>
            <person name="Yoneyama K."/>
            <person name="Manabe R.I."/>
            <person name="Nelson D.C."/>
            <person name="Schulman A.H."/>
            <person name="Timko M.P."/>
            <person name="dePamphilis C.W."/>
            <person name="Choi D."/>
            <person name="Shirasu K."/>
        </authorList>
    </citation>
    <scope>NUCLEOTIDE SEQUENCE [LARGE SCALE GENOMIC DNA]</scope>
    <source>
        <strain evidence="3">cv. UVA1</strain>
    </source>
</reference>
<feature type="region of interest" description="Disordered" evidence="1">
    <location>
        <begin position="1"/>
        <end position="46"/>
    </location>
</feature>
<dbReference type="EMBL" id="BKCP01004294">
    <property type="protein sequence ID" value="GER29950.1"/>
    <property type="molecule type" value="Genomic_DNA"/>
</dbReference>
<evidence type="ECO:0000256" key="1">
    <source>
        <dbReference type="SAM" id="MobiDB-lite"/>
    </source>
</evidence>
<organism evidence="2 3">
    <name type="scientific">Striga asiatica</name>
    <name type="common">Asiatic witchweed</name>
    <name type="synonym">Buchnera asiatica</name>
    <dbReference type="NCBI Taxonomy" id="4170"/>
    <lineage>
        <taxon>Eukaryota</taxon>
        <taxon>Viridiplantae</taxon>
        <taxon>Streptophyta</taxon>
        <taxon>Embryophyta</taxon>
        <taxon>Tracheophyta</taxon>
        <taxon>Spermatophyta</taxon>
        <taxon>Magnoliopsida</taxon>
        <taxon>eudicotyledons</taxon>
        <taxon>Gunneridae</taxon>
        <taxon>Pentapetalae</taxon>
        <taxon>asterids</taxon>
        <taxon>lamiids</taxon>
        <taxon>Lamiales</taxon>
        <taxon>Orobanchaceae</taxon>
        <taxon>Buchnereae</taxon>
        <taxon>Striga</taxon>
    </lineage>
</organism>
<comment type="caution">
    <text evidence="2">The sequence shown here is derived from an EMBL/GenBank/DDBJ whole genome shotgun (WGS) entry which is preliminary data.</text>
</comment>
<dbReference type="Proteomes" id="UP000325081">
    <property type="component" value="Unassembled WGS sequence"/>
</dbReference>
<gene>
    <name evidence="2" type="ORF">STAS_05853</name>
</gene>
<evidence type="ECO:0000313" key="2">
    <source>
        <dbReference type="EMBL" id="GER29950.1"/>
    </source>
</evidence>
<evidence type="ECO:0000313" key="3">
    <source>
        <dbReference type="Proteomes" id="UP000325081"/>
    </source>
</evidence>
<keyword evidence="3" id="KW-1185">Reference proteome</keyword>
<protein>
    <submittedName>
        <fullName evidence="2">Toll-like receptor 9</fullName>
    </submittedName>
</protein>
<keyword evidence="2" id="KW-0675">Receptor</keyword>
<dbReference type="AlphaFoldDB" id="A0A5A7PB53"/>
<name>A0A5A7PB53_STRAF</name>
<proteinExistence type="predicted"/>
<accession>A0A5A7PB53</accession>
<sequence length="206" mass="21894">MAAADRSRGSSAGSAAATHSGKLRRAVEERRVVGARRRDRGGVGAEPYPGALVGLPNLGHPLAPLPHPNPPVGLVLPPATPLFRLGNLALLGGKLGGDRVLIGGGGWAKRDSQAKNSIQFNFVCGRIHPDLYGGGGLSVLSGFPSTKVDSPNMTSPKFSLLANRQAVDSRCVQPCLSQRVGRQKVRRLKSLLEDDVRRKESWPSWD</sequence>